<gene>
    <name evidence="10" type="ORF">H257_16461</name>
</gene>
<evidence type="ECO:0000256" key="7">
    <source>
        <dbReference type="ARBA" id="ARBA00048348"/>
    </source>
</evidence>
<evidence type="ECO:0000256" key="2">
    <source>
        <dbReference type="ARBA" id="ARBA00010718"/>
    </source>
</evidence>
<organism evidence="10">
    <name type="scientific">Aphanomyces astaci</name>
    <name type="common">Crayfish plague agent</name>
    <dbReference type="NCBI Taxonomy" id="112090"/>
    <lineage>
        <taxon>Eukaryota</taxon>
        <taxon>Sar</taxon>
        <taxon>Stramenopiles</taxon>
        <taxon>Oomycota</taxon>
        <taxon>Saprolegniomycetes</taxon>
        <taxon>Saprolegniales</taxon>
        <taxon>Verrucalvaceae</taxon>
        <taxon>Aphanomyces</taxon>
    </lineage>
</organism>
<keyword evidence="6 8" id="KW-0456">Lyase</keyword>
<accession>W4FKH8</accession>
<dbReference type="GeneID" id="20818457"/>
<comment type="cofactor">
    <cofactor evidence="8">
        <name>Zn(2+)</name>
        <dbReference type="ChEBI" id="CHEBI:29105"/>
    </cofactor>
</comment>
<evidence type="ECO:0000259" key="9">
    <source>
        <dbReference type="PROSITE" id="PS51144"/>
    </source>
</evidence>
<dbReference type="PANTHER" id="PTHR18952">
    <property type="entry name" value="CARBONIC ANHYDRASE"/>
    <property type="match status" value="1"/>
</dbReference>
<keyword evidence="8" id="KW-0732">Signal</keyword>
<dbReference type="AlphaFoldDB" id="W4FKH8"/>
<dbReference type="VEuPathDB" id="FungiDB:H257_16461"/>
<dbReference type="InterPro" id="IPR036398">
    <property type="entry name" value="CA_dom_sf"/>
</dbReference>
<evidence type="ECO:0000256" key="6">
    <source>
        <dbReference type="ARBA" id="ARBA00023239"/>
    </source>
</evidence>
<dbReference type="InterPro" id="IPR001148">
    <property type="entry name" value="CA_dom"/>
</dbReference>
<dbReference type="GO" id="GO:0008270">
    <property type="term" value="F:zinc ion binding"/>
    <property type="evidence" value="ECO:0007669"/>
    <property type="project" value="UniProtKB-UniRule"/>
</dbReference>
<dbReference type="OrthoDB" id="429145at2759"/>
<dbReference type="SMART" id="SM01057">
    <property type="entry name" value="Carb_anhydrase"/>
    <property type="match status" value="1"/>
</dbReference>
<keyword evidence="4 8" id="KW-0479">Metal-binding</keyword>
<dbReference type="STRING" id="112090.W4FKH8"/>
<comment type="similarity">
    <text evidence="2 8">Belongs to the alpha-carbonic anhydrase family.</text>
</comment>
<keyword evidence="5 8" id="KW-0862">Zinc</keyword>
<protein>
    <recommendedName>
        <fullName evidence="3 8">Carbonic anhydrase</fullName>
        <ecNumber evidence="3 8">4.2.1.1</ecNumber>
    </recommendedName>
</protein>
<evidence type="ECO:0000256" key="5">
    <source>
        <dbReference type="ARBA" id="ARBA00022833"/>
    </source>
</evidence>
<reference evidence="10" key="1">
    <citation type="submission" date="2013-12" db="EMBL/GenBank/DDBJ databases">
        <title>The Genome Sequence of Aphanomyces astaci APO3.</title>
        <authorList>
            <consortium name="The Broad Institute Genomics Platform"/>
            <person name="Russ C."/>
            <person name="Tyler B."/>
            <person name="van West P."/>
            <person name="Dieguez-Uribeondo J."/>
            <person name="Young S.K."/>
            <person name="Zeng Q."/>
            <person name="Gargeya S."/>
            <person name="Fitzgerald M."/>
            <person name="Abouelleil A."/>
            <person name="Alvarado L."/>
            <person name="Chapman S.B."/>
            <person name="Gainer-Dewar J."/>
            <person name="Goldberg J."/>
            <person name="Griggs A."/>
            <person name="Gujja S."/>
            <person name="Hansen M."/>
            <person name="Howarth C."/>
            <person name="Imamovic A."/>
            <person name="Ireland A."/>
            <person name="Larimer J."/>
            <person name="McCowan C."/>
            <person name="Murphy C."/>
            <person name="Pearson M."/>
            <person name="Poon T.W."/>
            <person name="Priest M."/>
            <person name="Roberts A."/>
            <person name="Saif S."/>
            <person name="Shea T."/>
            <person name="Sykes S."/>
            <person name="Wortman J."/>
            <person name="Nusbaum C."/>
            <person name="Birren B."/>
        </authorList>
    </citation>
    <scope>NUCLEOTIDE SEQUENCE [LARGE SCALE GENOMIC DNA]</scope>
    <source>
        <strain evidence="10">APO3</strain>
    </source>
</reference>
<dbReference type="Gene3D" id="3.10.200.10">
    <property type="entry name" value="Alpha carbonic anhydrase"/>
    <property type="match status" value="1"/>
</dbReference>
<feature type="chain" id="PRO_5025097843" description="Carbonic anhydrase" evidence="8">
    <location>
        <begin position="24"/>
        <end position="224"/>
    </location>
</feature>
<sequence length="224" mass="24773">MMANHHQLVLGILVGLAAVLVASQQHQSPIKLSSSSTYTYNQGGSVLSWVLTTPTPPATSTATPSTLRTTWSVPPFQVALHDHTITLDAVQCHFHHPSEHWLNGMQYPFELHIVLASSTNHSDVKGVVAVIFDINQEVPHPFIAQLWPELRRVTNLHPGTVNISSVDVTSLRLDAHTSSYFRYRGSLTTAPFTEGIEWIVQQNVHSISVDQSKLYTQVFPLPNA</sequence>
<evidence type="ECO:0000313" key="10">
    <source>
        <dbReference type="EMBL" id="ETV67376.1"/>
    </source>
</evidence>
<dbReference type="RefSeq" id="XP_009843191.1">
    <property type="nucleotide sequence ID" value="XM_009844889.1"/>
</dbReference>
<comment type="function">
    <text evidence="1 8">Reversible hydration of carbon dioxide.</text>
</comment>
<comment type="catalytic activity">
    <reaction evidence="7 8">
        <text>hydrogencarbonate + H(+) = CO2 + H2O</text>
        <dbReference type="Rhea" id="RHEA:10748"/>
        <dbReference type="ChEBI" id="CHEBI:15377"/>
        <dbReference type="ChEBI" id="CHEBI:15378"/>
        <dbReference type="ChEBI" id="CHEBI:16526"/>
        <dbReference type="ChEBI" id="CHEBI:17544"/>
        <dbReference type="EC" id="4.2.1.1"/>
    </reaction>
</comment>
<feature type="domain" description="Alpha-carbonic anhydrase" evidence="9">
    <location>
        <begin position="1"/>
        <end position="224"/>
    </location>
</feature>
<dbReference type="PROSITE" id="PS00162">
    <property type="entry name" value="ALPHA_CA_1"/>
    <property type="match status" value="1"/>
</dbReference>
<dbReference type="EC" id="4.2.1.1" evidence="3 8"/>
<dbReference type="InterPro" id="IPR023561">
    <property type="entry name" value="Carbonic_anhydrase_a-class"/>
</dbReference>
<dbReference type="InterPro" id="IPR018338">
    <property type="entry name" value="Carbonic_anhydrase_a-class_CS"/>
</dbReference>
<name>W4FKH8_APHAT</name>
<evidence type="ECO:0000256" key="3">
    <source>
        <dbReference type="ARBA" id="ARBA00012925"/>
    </source>
</evidence>
<dbReference type="GO" id="GO:0004089">
    <property type="term" value="F:carbonate dehydratase activity"/>
    <property type="evidence" value="ECO:0007669"/>
    <property type="project" value="UniProtKB-UniRule"/>
</dbReference>
<dbReference type="Pfam" id="PF00194">
    <property type="entry name" value="Carb_anhydrase"/>
    <property type="match status" value="1"/>
</dbReference>
<dbReference type="EMBL" id="KI913199">
    <property type="protein sequence ID" value="ETV67376.1"/>
    <property type="molecule type" value="Genomic_DNA"/>
</dbReference>
<dbReference type="PROSITE" id="PS51144">
    <property type="entry name" value="ALPHA_CA_2"/>
    <property type="match status" value="1"/>
</dbReference>
<evidence type="ECO:0000256" key="1">
    <source>
        <dbReference type="ARBA" id="ARBA00002904"/>
    </source>
</evidence>
<evidence type="ECO:0000256" key="4">
    <source>
        <dbReference type="ARBA" id="ARBA00022723"/>
    </source>
</evidence>
<feature type="signal peptide" evidence="8">
    <location>
        <begin position="1"/>
        <end position="23"/>
    </location>
</feature>
<dbReference type="SUPFAM" id="SSF51069">
    <property type="entry name" value="Carbonic anhydrase"/>
    <property type="match status" value="1"/>
</dbReference>
<evidence type="ECO:0000256" key="8">
    <source>
        <dbReference type="RuleBase" id="RU367011"/>
    </source>
</evidence>
<feature type="non-terminal residue" evidence="10">
    <location>
        <position position="1"/>
    </location>
</feature>
<dbReference type="PANTHER" id="PTHR18952:SF265">
    <property type="entry name" value="CARBONIC ANHYDRASE"/>
    <property type="match status" value="1"/>
</dbReference>
<proteinExistence type="inferred from homology"/>